<dbReference type="Pfam" id="PF04082">
    <property type="entry name" value="Fungal_trans"/>
    <property type="match status" value="1"/>
</dbReference>
<feature type="domain" description="Zn(2)-C6 fungal-type" evidence="4">
    <location>
        <begin position="696"/>
        <end position="728"/>
    </location>
</feature>
<dbReference type="SUPFAM" id="SSF57701">
    <property type="entry name" value="Zn2/Cys6 DNA-binding domain"/>
    <property type="match status" value="1"/>
</dbReference>
<keyword evidence="1" id="KW-0479">Metal-binding</keyword>
<dbReference type="EMBL" id="JANBPK010000807">
    <property type="protein sequence ID" value="KAJ2931500.1"/>
    <property type="molecule type" value="Genomic_DNA"/>
</dbReference>
<dbReference type="PROSITE" id="PS50048">
    <property type="entry name" value="ZN2_CY6_FUNGAL_2"/>
    <property type="match status" value="1"/>
</dbReference>
<name>A0A9W8JB73_9AGAR</name>
<evidence type="ECO:0000256" key="2">
    <source>
        <dbReference type="ARBA" id="ARBA00023242"/>
    </source>
</evidence>
<dbReference type="CDD" id="cd12148">
    <property type="entry name" value="fungal_TF_MHR"/>
    <property type="match status" value="1"/>
</dbReference>
<dbReference type="GO" id="GO:0003677">
    <property type="term" value="F:DNA binding"/>
    <property type="evidence" value="ECO:0007669"/>
    <property type="project" value="InterPro"/>
</dbReference>
<dbReference type="GO" id="GO:0051666">
    <property type="term" value="P:actin cortical patch localization"/>
    <property type="evidence" value="ECO:0007669"/>
    <property type="project" value="TreeGrafter"/>
</dbReference>
<evidence type="ECO:0000313" key="7">
    <source>
        <dbReference type="EMBL" id="KAJ2931500.1"/>
    </source>
</evidence>
<dbReference type="PROSITE" id="PS50073">
    <property type="entry name" value="COPPER_FIST_2"/>
    <property type="match status" value="1"/>
</dbReference>
<dbReference type="InterPro" id="IPR052809">
    <property type="entry name" value="Actin_polarity_regulatory"/>
</dbReference>
<evidence type="ECO:0000259" key="4">
    <source>
        <dbReference type="PROSITE" id="PS50048"/>
    </source>
</evidence>
<dbReference type="PROSITE" id="PS00463">
    <property type="entry name" value="ZN2_CY6_FUNGAL_1"/>
    <property type="match status" value="1"/>
</dbReference>
<dbReference type="PANTHER" id="PTHR28245:SF1">
    <property type="entry name" value="ARF3-INTERACTING PROTEIN 1"/>
    <property type="match status" value="1"/>
</dbReference>
<protein>
    <recommendedName>
        <fullName evidence="9">Zn(2)-C6 fungal-type domain-containing protein</fullName>
    </recommendedName>
</protein>
<feature type="non-terminal residue" evidence="7">
    <location>
        <position position="1"/>
    </location>
</feature>
<dbReference type="GO" id="GO:0005507">
    <property type="term" value="F:copper ion binding"/>
    <property type="evidence" value="ECO:0007669"/>
    <property type="project" value="InterPro"/>
</dbReference>
<dbReference type="Pfam" id="PF00172">
    <property type="entry name" value="Zn_clus"/>
    <property type="match status" value="1"/>
</dbReference>
<dbReference type="CDD" id="cd14725">
    <property type="entry name" value="ZIP_Gal4-like_2"/>
    <property type="match status" value="1"/>
</dbReference>
<dbReference type="Pfam" id="PF08616">
    <property type="entry name" value="SPA"/>
    <property type="match status" value="1"/>
</dbReference>
<dbReference type="GO" id="GO:0008270">
    <property type="term" value="F:zinc ion binding"/>
    <property type="evidence" value="ECO:0007669"/>
    <property type="project" value="InterPro"/>
</dbReference>
<accession>A0A9W8JB73</accession>
<feature type="compositionally biased region" description="Low complexity" evidence="3">
    <location>
        <begin position="254"/>
        <end position="271"/>
    </location>
</feature>
<feature type="compositionally biased region" description="Low complexity" evidence="3">
    <location>
        <begin position="214"/>
        <end position="228"/>
    </location>
</feature>
<proteinExistence type="predicted"/>
<dbReference type="InterPro" id="IPR001083">
    <property type="entry name" value="Cu_fist_DNA-bd_dom"/>
</dbReference>
<comment type="caution">
    <text evidence="7">The sequence shown here is derived from an EMBL/GenBank/DDBJ whole genome shotgun (WGS) entry which is preliminary data.</text>
</comment>
<feature type="region of interest" description="Disordered" evidence="3">
    <location>
        <begin position="158"/>
        <end position="233"/>
    </location>
</feature>
<dbReference type="GO" id="GO:0005886">
    <property type="term" value="C:plasma membrane"/>
    <property type="evidence" value="ECO:0007669"/>
    <property type="project" value="TreeGrafter"/>
</dbReference>
<feature type="compositionally biased region" description="Basic and acidic residues" evidence="3">
    <location>
        <begin position="193"/>
        <end position="213"/>
    </location>
</feature>
<evidence type="ECO:0000256" key="1">
    <source>
        <dbReference type="ARBA" id="ARBA00022723"/>
    </source>
</evidence>
<keyword evidence="2" id="KW-0539">Nucleus</keyword>
<dbReference type="CDD" id="cd00067">
    <property type="entry name" value="GAL4"/>
    <property type="match status" value="1"/>
</dbReference>
<dbReference type="SMART" id="SM00066">
    <property type="entry name" value="GAL4"/>
    <property type="match status" value="1"/>
</dbReference>
<evidence type="ECO:0000259" key="5">
    <source>
        <dbReference type="PROSITE" id="PS50073"/>
    </source>
</evidence>
<dbReference type="PROSITE" id="PS50211">
    <property type="entry name" value="DENN"/>
    <property type="match status" value="1"/>
</dbReference>
<gene>
    <name evidence="7" type="ORF">H1R20_g5604</name>
</gene>
<dbReference type="InterPro" id="IPR036864">
    <property type="entry name" value="Zn2-C6_fun-type_DNA-bd_sf"/>
</dbReference>
<feature type="region of interest" description="Disordered" evidence="3">
    <location>
        <begin position="254"/>
        <end position="314"/>
    </location>
</feature>
<dbReference type="InterPro" id="IPR037516">
    <property type="entry name" value="Tripartite_DENN"/>
</dbReference>
<dbReference type="GO" id="GO:0000981">
    <property type="term" value="F:DNA-binding transcription factor activity, RNA polymerase II-specific"/>
    <property type="evidence" value="ECO:0007669"/>
    <property type="project" value="InterPro"/>
</dbReference>
<dbReference type="Gene3D" id="4.10.240.10">
    <property type="entry name" value="Zn(2)-C6 fungal-type DNA-binding domain"/>
    <property type="match status" value="1"/>
</dbReference>
<evidence type="ECO:0008006" key="9">
    <source>
        <dbReference type="Google" id="ProtNLM"/>
    </source>
</evidence>
<reference evidence="7" key="1">
    <citation type="submission" date="2022-06" db="EMBL/GenBank/DDBJ databases">
        <title>Genome Sequence of Candolleomyces eurysporus.</title>
        <authorList>
            <person name="Buettner E."/>
        </authorList>
    </citation>
    <scope>NUCLEOTIDE SEQUENCE</scope>
    <source>
        <strain evidence="7">VTCC 930004</strain>
    </source>
</reference>
<feature type="domain" description="UDENN" evidence="6">
    <location>
        <begin position="1"/>
        <end position="596"/>
    </location>
</feature>
<dbReference type="GO" id="GO:0006351">
    <property type="term" value="P:DNA-templated transcription"/>
    <property type="evidence" value="ECO:0007669"/>
    <property type="project" value="InterPro"/>
</dbReference>
<organism evidence="7 8">
    <name type="scientific">Candolleomyces eurysporus</name>
    <dbReference type="NCBI Taxonomy" id="2828524"/>
    <lineage>
        <taxon>Eukaryota</taxon>
        <taxon>Fungi</taxon>
        <taxon>Dikarya</taxon>
        <taxon>Basidiomycota</taxon>
        <taxon>Agaricomycotina</taxon>
        <taxon>Agaricomycetes</taxon>
        <taxon>Agaricomycetidae</taxon>
        <taxon>Agaricales</taxon>
        <taxon>Agaricineae</taxon>
        <taxon>Psathyrellaceae</taxon>
        <taxon>Candolleomyces</taxon>
    </lineage>
</organism>
<evidence type="ECO:0000259" key="6">
    <source>
        <dbReference type="PROSITE" id="PS50211"/>
    </source>
</evidence>
<dbReference type="PANTHER" id="PTHR28245">
    <property type="entry name" value="ARF3-INTERACTING PROTEIN 1"/>
    <property type="match status" value="1"/>
</dbReference>
<dbReference type="AlphaFoldDB" id="A0A9W8JB73"/>
<evidence type="ECO:0000256" key="3">
    <source>
        <dbReference type="SAM" id="MobiDB-lite"/>
    </source>
</evidence>
<evidence type="ECO:0000313" key="8">
    <source>
        <dbReference type="Proteomes" id="UP001140091"/>
    </source>
</evidence>
<sequence>MSMLPDGAEAQLDDWTIFFLNQTPFNTISPVLALDTPETQPIDLPGDEDGEGKKKPELLCVLNLVRTKHDKNLDRGAKVMALAICTRHPYIQIFKPLLLMALDDYFSNPSQDCLARLFDAVNAIDLTGAPILSRPEKMIMRASERKDIFAERFAHIPSQQTTSYPGTRPATAHHKSTNSNDSYSSFEDGLLMRSRDRPQTQERKRDPVAKTEDGTSSSGSHGQQTSYSPSDSSFSLGESAVWVGDESGIDLATKASSVESSSMTSGGSMLKDTTITANSRKRRSTGASSSSSHLLNNALRPSAPHSFHDHSRSTPVKDTHFYHTMVAYKDHHLPIKMPLATFPEEVGDYSLITLIKVFSNYQQVTGPLHPHLHTNGPQTHPIIILFNALVTGKRIIFLGHKRPAGEVSSFVLAACALGSGCGAVLRGFIERAFPYANLRNRDDWESVPAYIAGVTNPIFETSKLWDLLLDISTGNVTVAKDIHGTYPVPNPIMLSAPLITRTGTLKTELSVGSEEEIAKIAKEGAKADAYKDNNADRIFIDDIRAAIDDHFGESLVRLRFTEYVMRSPFSETPGHPPQLGSGLSFNDEASCYKELVANGHRIEAWRKTNSYQYLVSDYVKYQTSSSIKGFDVVHQLMRFRYAKNMSDSEALTIMRTMVENARSYEQIVEKRTKLIMANKPTPDRAGTAATLQRGKACLRCRKRKMKCDGVKPACQQCVRAKKGDGCEYDDGKGKTRTQLLKETISKLEDRVRELETPSGVPASVMLFDPHDFSGSSPDSFGSPDSTYLSAFPTASDSSASPSTSWSQLQGAASPLMGGPSLHDMFFDERHSPFQPSTDASVMLLDIFAPHARQCGLEIDMESLRQSVALPITEQRHSTFLNAIYLWACFVSRPEPLSQNEDHYLQLSLDALPDALQTGNFIDAIRASCLLSMYFLSNGRLAEGAYHASAAAALADQLRLGKQSDLEDVKCMKAGAYEAERIFAFWQVFNLDRCWSVVLQKQPVLTDGPAPRSMITAPWPQEIAEYKLGHVSSSQVPTIQTFLSGSISANGFSSAALRVKASALLSQAHRLADKCYPGMKVSAQFIEEINNLEHVIALFCSTLMPIDQLDTLLLEEKYSTIVAHTLAQTAVIFLHRFFAAENQTSNEKCAQAARICASMIKSIGEKEFGFLDPVIGPCWSWVADSVISRLDRLEMSWPPSDTSDVCAELTTFAFAMTTISLHFPVVVPALSRVQKRLP</sequence>
<dbReference type="Proteomes" id="UP001140091">
    <property type="component" value="Unassembled WGS sequence"/>
</dbReference>
<dbReference type="OrthoDB" id="66409at2759"/>
<keyword evidence="8" id="KW-1185">Reference proteome</keyword>
<dbReference type="InterPro" id="IPR007219">
    <property type="entry name" value="XnlR_reg_dom"/>
</dbReference>
<feature type="domain" description="Copper-fist" evidence="5">
    <location>
        <begin position="708"/>
        <end position="762"/>
    </location>
</feature>
<dbReference type="InterPro" id="IPR001138">
    <property type="entry name" value="Zn2Cys6_DnaBD"/>
</dbReference>